<evidence type="ECO:0000313" key="6">
    <source>
        <dbReference type="EMBL" id="OHA34084.1"/>
    </source>
</evidence>
<dbReference type="PANTHER" id="PTHR43707">
    <property type="entry name" value="HISTIDYL-TRNA SYNTHETASE"/>
    <property type="match status" value="1"/>
</dbReference>
<dbReference type="GO" id="GO:0006427">
    <property type="term" value="P:histidyl-tRNA aminoacylation"/>
    <property type="evidence" value="ECO:0007669"/>
    <property type="project" value="TreeGrafter"/>
</dbReference>
<dbReference type="GO" id="GO:0004821">
    <property type="term" value="F:histidine-tRNA ligase activity"/>
    <property type="evidence" value="ECO:0007669"/>
    <property type="project" value="TreeGrafter"/>
</dbReference>
<feature type="domain" description="Anticodon-binding" evidence="5">
    <location>
        <begin position="323"/>
        <end position="399"/>
    </location>
</feature>
<dbReference type="Pfam" id="PF03129">
    <property type="entry name" value="HGTP_anticodon"/>
    <property type="match status" value="1"/>
</dbReference>
<protein>
    <recommendedName>
        <fullName evidence="3">Histidyl-tRNA synthetase</fullName>
    </recommendedName>
</protein>
<keyword evidence="2" id="KW-0436">Ligase</keyword>
<comment type="similarity">
    <text evidence="1">Belongs to the class-II aminoacyl-tRNA synthetase family.</text>
</comment>
<dbReference type="SUPFAM" id="SSF52954">
    <property type="entry name" value="Class II aaRS ABD-related"/>
    <property type="match status" value="1"/>
</dbReference>
<dbReference type="Proteomes" id="UP000176221">
    <property type="component" value="Unassembled WGS sequence"/>
</dbReference>
<dbReference type="InterPro" id="IPR004154">
    <property type="entry name" value="Anticodon-bd"/>
</dbReference>
<evidence type="ECO:0000313" key="7">
    <source>
        <dbReference type="Proteomes" id="UP000176221"/>
    </source>
</evidence>
<comment type="caution">
    <text evidence="6">The sequence shown here is derived from an EMBL/GenBank/DDBJ whole genome shotgun (WGS) entry which is preliminary data.</text>
</comment>
<name>A0A1G2NDD5_9BACT</name>
<evidence type="ECO:0000256" key="4">
    <source>
        <dbReference type="PIRSR" id="PIRSR001549-1"/>
    </source>
</evidence>
<evidence type="ECO:0000256" key="3">
    <source>
        <dbReference type="ARBA" id="ARBA00030619"/>
    </source>
</evidence>
<dbReference type="InterPro" id="IPR045864">
    <property type="entry name" value="aa-tRNA-synth_II/BPL/LPL"/>
</dbReference>
<feature type="binding site" evidence="4">
    <location>
        <position position="119"/>
    </location>
    <ligand>
        <name>L-histidine</name>
        <dbReference type="ChEBI" id="CHEBI:57595"/>
    </ligand>
</feature>
<dbReference type="Gene3D" id="3.30.930.10">
    <property type="entry name" value="Bira Bifunctional Protein, Domain 2"/>
    <property type="match status" value="1"/>
</dbReference>
<sequence>MSKTFAKTDIRVSKPISKLANVRVGSKKCADIAVFYGFKPISKPSIQKSDHQKTEEILGKKVARVSDSGVSIEEKVALLRAYEEENMNSWPQPVLTYYECDAKKATQNKSDKIHEIHLDILGTAKSIAEATLIKATEEILKSEGYKNFVFCLNSVGDKESSARFAREFNAHARKFTDAIHAPCRESLKAEEFDILVCDDVKCREFRTAMPESVSFLSEASRTHFREVLEFLDKMALPFTIDPTLLVSRKLVSHTIFEFKSSDGRRLAIGVRYNELSRKLGFRRELGAIGATIFLEKCDIKEIQVRDVKPKIYFIQLGYNAKLKSIEVLDMLRKYKLPVTQSIAKDKMIGQLQIAESLKIPFAFIIGQKEAMENSVIVRSLTSHSQETILLSNLPEYLKKIKLI</sequence>
<evidence type="ECO:0000256" key="2">
    <source>
        <dbReference type="ARBA" id="ARBA00023146"/>
    </source>
</evidence>
<dbReference type="InterPro" id="IPR036621">
    <property type="entry name" value="Anticodon-bd_dom_sf"/>
</dbReference>
<gene>
    <name evidence="6" type="ORF">A2928_04525</name>
</gene>
<evidence type="ECO:0000256" key="1">
    <source>
        <dbReference type="ARBA" id="ARBA00008226"/>
    </source>
</evidence>
<dbReference type="PIRSF" id="PIRSF001549">
    <property type="entry name" value="His-tRNA_synth"/>
    <property type="match status" value="1"/>
</dbReference>
<accession>A0A1G2NDD5</accession>
<dbReference type="InterPro" id="IPR004516">
    <property type="entry name" value="HisRS/HisZ"/>
</dbReference>
<reference evidence="6 7" key="1">
    <citation type="journal article" date="2016" name="Nat. Commun.">
        <title>Thousands of microbial genomes shed light on interconnected biogeochemical processes in an aquifer system.</title>
        <authorList>
            <person name="Anantharaman K."/>
            <person name="Brown C.T."/>
            <person name="Hug L.A."/>
            <person name="Sharon I."/>
            <person name="Castelle C.J."/>
            <person name="Probst A.J."/>
            <person name="Thomas B.C."/>
            <person name="Singh A."/>
            <person name="Wilkins M.J."/>
            <person name="Karaoz U."/>
            <person name="Brodie E.L."/>
            <person name="Williams K.H."/>
            <person name="Hubbard S.S."/>
            <person name="Banfield J.F."/>
        </authorList>
    </citation>
    <scope>NUCLEOTIDE SEQUENCE [LARGE SCALE GENOMIC DNA]</scope>
</reference>
<dbReference type="Gene3D" id="3.40.50.800">
    <property type="entry name" value="Anticodon-binding domain"/>
    <property type="match status" value="1"/>
</dbReference>
<evidence type="ECO:0000259" key="5">
    <source>
        <dbReference type="Pfam" id="PF03129"/>
    </source>
</evidence>
<proteinExistence type="inferred from homology"/>
<organism evidence="6 7">
    <name type="scientific">Candidatus Taylorbacteria bacterium RIFCSPLOWO2_01_FULL_45_15b</name>
    <dbReference type="NCBI Taxonomy" id="1802319"/>
    <lineage>
        <taxon>Bacteria</taxon>
        <taxon>Candidatus Tayloriibacteriota</taxon>
    </lineage>
</organism>
<dbReference type="EMBL" id="MHRX01000017">
    <property type="protein sequence ID" value="OHA34084.1"/>
    <property type="molecule type" value="Genomic_DNA"/>
</dbReference>
<keyword evidence="2" id="KW-0030">Aminoacyl-tRNA synthetase</keyword>
<dbReference type="AlphaFoldDB" id="A0A1G2NDD5"/>
<dbReference type="GO" id="GO:0005737">
    <property type="term" value="C:cytoplasm"/>
    <property type="evidence" value="ECO:0007669"/>
    <property type="project" value="InterPro"/>
</dbReference>
<dbReference type="STRING" id="1802319.A2928_04525"/>
<dbReference type="SUPFAM" id="SSF55681">
    <property type="entry name" value="Class II aaRS and biotin synthetases"/>
    <property type="match status" value="1"/>
</dbReference>
<dbReference type="PANTHER" id="PTHR43707:SF1">
    <property type="entry name" value="HISTIDINE--TRNA LIGASE, MITOCHONDRIAL-RELATED"/>
    <property type="match status" value="1"/>
</dbReference>